<reference evidence="2" key="1">
    <citation type="submission" date="2022-10" db="EMBL/GenBank/DDBJ databases">
        <title>The WGS of Solirubrobacter ginsenosidimutans DSM 21036.</title>
        <authorList>
            <person name="Jiang Z."/>
        </authorList>
    </citation>
    <scope>NUCLEOTIDE SEQUENCE</scope>
    <source>
        <strain evidence="2">DSM 21036</strain>
    </source>
</reference>
<dbReference type="InterPro" id="IPR024072">
    <property type="entry name" value="DHFR-like_dom_sf"/>
</dbReference>
<dbReference type="InterPro" id="IPR002734">
    <property type="entry name" value="RibDG_C"/>
</dbReference>
<dbReference type="GO" id="GO:0009231">
    <property type="term" value="P:riboflavin biosynthetic process"/>
    <property type="evidence" value="ECO:0007669"/>
    <property type="project" value="InterPro"/>
</dbReference>
<comment type="caution">
    <text evidence="2">The sequence shown here is derived from an EMBL/GenBank/DDBJ whole genome shotgun (WGS) entry which is preliminary data.</text>
</comment>
<dbReference type="Proteomes" id="UP001149140">
    <property type="component" value="Unassembled WGS sequence"/>
</dbReference>
<dbReference type="RefSeq" id="WP_270038544.1">
    <property type="nucleotide sequence ID" value="NZ_JAPDOD010000003.1"/>
</dbReference>
<protein>
    <submittedName>
        <fullName evidence="2">Dihydrofolate reductase family protein</fullName>
    </submittedName>
</protein>
<dbReference type="Gene3D" id="3.40.430.10">
    <property type="entry name" value="Dihydrofolate Reductase, subunit A"/>
    <property type="match status" value="1"/>
</dbReference>
<accession>A0A9X3MP34</accession>
<proteinExistence type="predicted"/>
<feature type="domain" description="Bacterial bifunctional deaminase-reductase C-terminal" evidence="1">
    <location>
        <begin position="4"/>
        <end position="179"/>
    </location>
</feature>
<gene>
    <name evidence="2" type="ORF">OM076_05840</name>
</gene>
<dbReference type="GO" id="GO:0008703">
    <property type="term" value="F:5-amino-6-(5-phosphoribosylamino)uracil reductase activity"/>
    <property type="evidence" value="ECO:0007669"/>
    <property type="project" value="InterPro"/>
</dbReference>
<dbReference type="InterPro" id="IPR050765">
    <property type="entry name" value="Riboflavin_Biosynth_HTPR"/>
</dbReference>
<evidence type="ECO:0000259" key="1">
    <source>
        <dbReference type="Pfam" id="PF01872"/>
    </source>
</evidence>
<dbReference type="PANTHER" id="PTHR38011">
    <property type="entry name" value="DIHYDROFOLATE REDUCTASE FAMILY PROTEIN (AFU_ORTHOLOGUE AFUA_8G06820)"/>
    <property type="match status" value="1"/>
</dbReference>
<dbReference type="Pfam" id="PF01872">
    <property type="entry name" value="RibD_C"/>
    <property type="match status" value="1"/>
</dbReference>
<dbReference type="EMBL" id="JAPDOD010000003">
    <property type="protein sequence ID" value="MDA0159774.1"/>
    <property type="molecule type" value="Genomic_DNA"/>
</dbReference>
<organism evidence="2 3">
    <name type="scientific">Solirubrobacter ginsenosidimutans</name>
    <dbReference type="NCBI Taxonomy" id="490573"/>
    <lineage>
        <taxon>Bacteria</taxon>
        <taxon>Bacillati</taxon>
        <taxon>Actinomycetota</taxon>
        <taxon>Thermoleophilia</taxon>
        <taxon>Solirubrobacterales</taxon>
        <taxon>Solirubrobacteraceae</taxon>
        <taxon>Solirubrobacter</taxon>
    </lineage>
</organism>
<dbReference type="PANTHER" id="PTHR38011:SF11">
    <property type="entry name" value="2,5-DIAMINO-6-RIBOSYLAMINO-4(3H)-PYRIMIDINONE 5'-PHOSPHATE REDUCTASE"/>
    <property type="match status" value="1"/>
</dbReference>
<keyword evidence="3" id="KW-1185">Reference proteome</keyword>
<evidence type="ECO:0000313" key="3">
    <source>
        <dbReference type="Proteomes" id="UP001149140"/>
    </source>
</evidence>
<sequence length="187" mass="20679">MRRIVVTEFISLDGVIEDPGGSEGTKHGGWSFKFQDPEGFKFKLQELKDHDAQLLGRTTYEGFAEAWPGRDDEMGFAEKMNAMPKYVVSSTLKDPTWNNTTVISFDDVAGLREQETGGDILVHGSPSLVRGLLARGLIDELRLMLFPVVLGSGKRLFGEQDDMAALKLADSKVLDTGTLILTYLPLR</sequence>
<evidence type="ECO:0000313" key="2">
    <source>
        <dbReference type="EMBL" id="MDA0159774.1"/>
    </source>
</evidence>
<name>A0A9X3MP34_9ACTN</name>
<dbReference type="AlphaFoldDB" id="A0A9X3MP34"/>
<dbReference type="SUPFAM" id="SSF53597">
    <property type="entry name" value="Dihydrofolate reductase-like"/>
    <property type="match status" value="1"/>
</dbReference>